<keyword evidence="2" id="KW-0732">Signal</keyword>
<protein>
    <submittedName>
        <fullName evidence="4">Prepronicomicin-2</fullName>
    </submittedName>
</protein>
<dbReference type="PROSITE" id="PS50869">
    <property type="entry name" value="BRICHOS"/>
    <property type="match status" value="1"/>
</dbReference>
<reference evidence="4" key="1">
    <citation type="submission" date="2018-09" db="EMBL/GenBank/DDBJ databases">
        <authorList>
            <person name="Panteleev P.V."/>
            <person name="Bolosov I.A."/>
            <person name="Ovchinnikova T.V."/>
        </authorList>
    </citation>
    <scope>NUCLEOTIDE SEQUENCE</scope>
</reference>
<evidence type="ECO:0000256" key="1">
    <source>
        <dbReference type="ARBA" id="ARBA00023157"/>
    </source>
</evidence>
<name>A0A3G2WH79_9ANNE</name>
<dbReference type="Pfam" id="PF04089">
    <property type="entry name" value="BRICHOS"/>
    <property type="match status" value="1"/>
</dbReference>
<evidence type="ECO:0000259" key="3">
    <source>
        <dbReference type="PROSITE" id="PS50869"/>
    </source>
</evidence>
<evidence type="ECO:0000256" key="2">
    <source>
        <dbReference type="SAM" id="SignalP"/>
    </source>
</evidence>
<organism evidence="4">
    <name type="scientific">Nicomache minor</name>
    <dbReference type="NCBI Taxonomy" id="1441599"/>
    <lineage>
        <taxon>Eukaryota</taxon>
        <taxon>Metazoa</taxon>
        <taxon>Spiralia</taxon>
        <taxon>Lophotrochozoa</taxon>
        <taxon>Annelida</taxon>
        <taxon>Polychaeta</taxon>
        <taxon>Sedentaria</taxon>
        <taxon>Scolecida</taxon>
        <taxon>Maldanidae</taxon>
        <taxon>Nicomache</taxon>
        <taxon>Nicomache</taxon>
    </lineage>
</organism>
<accession>A0A3G2WH79</accession>
<dbReference type="EMBL" id="MH898867">
    <property type="protein sequence ID" value="AYO99541.1"/>
    <property type="molecule type" value="mRNA"/>
</dbReference>
<proteinExistence type="evidence at transcript level"/>
<keyword evidence="1" id="KW-1015">Disulfide bond</keyword>
<feature type="chain" id="PRO_5018139110" evidence="2">
    <location>
        <begin position="23"/>
        <end position="239"/>
    </location>
</feature>
<dbReference type="InterPro" id="IPR007084">
    <property type="entry name" value="BRICHOS_dom"/>
</dbReference>
<dbReference type="Gene3D" id="3.30.390.150">
    <property type="match status" value="1"/>
</dbReference>
<feature type="signal peptide" evidence="2">
    <location>
        <begin position="1"/>
        <end position="22"/>
    </location>
</feature>
<dbReference type="AlphaFoldDB" id="A0A3G2WH79"/>
<evidence type="ECO:0000313" key="4">
    <source>
        <dbReference type="EMBL" id="AYO99541.1"/>
    </source>
</evidence>
<sequence length="239" mass="25988">MARLYLYLLGAVCAVLLTPSLGLPLESGDIQKRADLHQLLARLDRLLQEPDQILADNVKDAADAQQQHFEEFDAVNNADEAFDLDLENDKEIVTVTSGGAAGSTLVIDGAKGIISWANRLADECYLIGGVDDSLPSAGELREELQQGDSESLSLKQIVYQKVRSRVGRDTSILADEIQGLCQDKPVFWLENVTELDNAVGGSLEKKGFWSSVWDGAKNVGTAIIRNAKVCVYAVCVSHK</sequence>
<feature type="domain" description="BRICHOS" evidence="3">
    <location>
        <begin position="97"/>
        <end position="189"/>
    </location>
</feature>